<dbReference type="CDD" id="cd13970">
    <property type="entry name" value="ABC1_ADCK3"/>
    <property type="match status" value="1"/>
</dbReference>
<sequence length="740" mass="82050">MPQTPRPTAHALAKDIAATDAAAKDAVEDTVDIADVKVEQVTQKSNDAPREQSRAPAQFLDQADEPTPQRIALPTEATLNAAAPVPASIQVPTAEKMRMVPGETDATLFSEYDAAEASRGAPLRAARVPSSRIGRLLHYGSLGAGLAMGSASAYVRRAAGAADTEQVFLSAANVNRLVDKLSTMRGAALKLGQFLSIQDSTMLPPQVEEVLLRVQNSAHYMPAWQLHRVLQQELGEDWRANFASFDERPFAAASIGQVHSAVLADPFPSMPELAGQRVAVKVQFPGIAESISSDLSNIKWLFMASSLLPKGLFLESSVRVLQKELEEECDYTREAEMGRRFRAYTAAIKRDPARLALDAPRVVDALSTPRVLTTEFMRGKPLSLVGDLDQEQRDKIAQTVMELSLRELFQWRLMQTDPNWSNFLYNASRGTIELIDFGATRTYTHDFMDMWLCLLRAAVSGDRKACEQWSVAIGYLTGDEPQSMINAHVESMLALGEPFSQNAPVPYPFANQTITDRVRAQVPVMLRERHKPPPQETYSLNRKLSGAFLLCARLCANVDCRNLFGHVTKDYVFATGSTAPPPLPGKVHVRSLHTTPLRRELHTTARHWKGAPQYPYTAVDLRERWGHLRRPWEPRKAELEQKDSEGASIDAHGPIVQPDHISCVNCVYNLYADDLAEYKEEMVGVREKLFNLDPPLQRSEWDTSLGRFPLDTEAGADKESGIKDSSMAAFLALEKKLTKL</sequence>
<dbReference type="GO" id="GO:0006744">
    <property type="term" value="P:ubiquinone biosynthetic process"/>
    <property type="evidence" value="ECO:0007669"/>
    <property type="project" value="TreeGrafter"/>
</dbReference>
<dbReference type="STRING" id="2020962.A0A2N1J920"/>
<keyword evidence="3" id="KW-0547">Nucleotide-binding</keyword>
<keyword evidence="4" id="KW-0067">ATP-binding</keyword>
<feature type="domain" description="ABC1 atypical kinase-like" evidence="6">
    <location>
        <begin position="213"/>
        <end position="468"/>
    </location>
</feature>
<dbReference type="InterPro" id="IPR034646">
    <property type="entry name" value="ADCK3_dom"/>
</dbReference>
<keyword evidence="2" id="KW-0808">Transferase</keyword>
<dbReference type="GO" id="GO:0016740">
    <property type="term" value="F:transferase activity"/>
    <property type="evidence" value="ECO:0007669"/>
    <property type="project" value="UniProtKB-KW"/>
</dbReference>
<evidence type="ECO:0000313" key="7">
    <source>
        <dbReference type="EMBL" id="PKI83059.1"/>
    </source>
</evidence>
<accession>A0A2N1J920</accession>
<name>A0A2N1J920_9BASI</name>
<dbReference type="GO" id="GO:0005524">
    <property type="term" value="F:ATP binding"/>
    <property type="evidence" value="ECO:0007669"/>
    <property type="project" value="UniProtKB-KW"/>
</dbReference>
<gene>
    <name evidence="7" type="ORF">MVES_003007</name>
</gene>
<dbReference type="AlphaFoldDB" id="A0A2N1J920"/>
<dbReference type="InterPro" id="IPR004147">
    <property type="entry name" value="ABC1_dom"/>
</dbReference>
<evidence type="ECO:0000313" key="8">
    <source>
        <dbReference type="Proteomes" id="UP000232875"/>
    </source>
</evidence>
<dbReference type="PANTHER" id="PTHR43851:SF3">
    <property type="entry name" value="COENZYME Q8"/>
    <property type="match status" value="1"/>
</dbReference>
<proteinExistence type="inferred from homology"/>
<dbReference type="PANTHER" id="PTHR43851">
    <property type="match status" value="1"/>
</dbReference>
<evidence type="ECO:0000256" key="2">
    <source>
        <dbReference type="ARBA" id="ARBA00022679"/>
    </source>
</evidence>
<dbReference type="InterPro" id="IPR011009">
    <property type="entry name" value="Kinase-like_dom_sf"/>
</dbReference>
<evidence type="ECO:0000259" key="6">
    <source>
        <dbReference type="Pfam" id="PF03109"/>
    </source>
</evidence>
<organism evidence="7 8">
    <name type="scientific">Malassezia vespertilionis</name>
    <dbReference type="NCBI Taxonomy" id="2020962"/>
    <lineage>
        <taxon>Eukaryota</taxon>
        <taxon>Fungi</taxon>
        <taxon>Dikarya</taxon>
        <taxon>Basidiomycota</taxon>
        <taxon>Ustilaginomycotina</taxon>
        <taxon>Malasseziomycetes</taxon>
        <taxon>Malasseziales</taxon>
        <taxon>Malasseziaceae</taxon>
        <taxon>Malassezia</taxon>
    </lineage>
</organism>
<protein>
    <recommendedName>
        <fullName evidence="6">ABC1 atypical kinase-like domain-containing protein</fullName>
    </recommendedName>
</protein>
<evidence type="ECO:0000256" key="4">
    <source>
        <dbReference type="ARBA" id="ARBA00022840"/>
    </source>
</evidence>
<feature type="region of interest" description="Disordered" evidence="5">
    <location>
        <begin position="40"/>
        <end position="65"/>
    </location>
</feature>
<evidence type="ECO:0000256" key="1">
    <source>
        <dbReference type="ARBA" id="ARBA00009670"/>
    </source>
</evidence>
<dbReference type="SUPFAM" id="SSF56112">
    <property type="entry name" value="Protein kinase-like (PK-like)"/>
    <property type="match status" value="1"/>
</dbReference>
<dbReference type="EMBL" id="KZ454992">
    <property type="protein sequence ID" value="PKI83059.1"/>
    <property type="molecule type" value="Genomic_DNA"/>
</dbReference>
<dbReference type="Proteomes" id="UP000232875">
    <property type="component" value="Unassembled WGS sequence"/>
</dbReference>
<evidence type="ECO:0000256" key="3">
    <source>
        <dbReference type="ARBA" id="ARBA00022741"/>
    </source>
</evidence>
<comment type="similarity">
    <text evidence="1">Belongs to the protein kinase superfamily. ADCK protein kinase family.</text>
</comment>
<evidence type="ECO:0000256" key="5">
    <source>
        <dbReference type="SAM" id="MobiDB-lite"/>
    </source>
</evidence>
<dbReference type="OrthoDB" id="201153at2759"/>
<keyword evidence="8" id="KW-1185">Reference proteome</keyword>
<reference evidence="7 8" key="1">
    <citation type="submission" date="2017-10" db="EMBL/GenBank/DDBJ databases">
        <title>A novel species of cold-tolerant Malassezia isolated from bats.</title>
        <authorList>
            <person name="Lorch J.M."/>
            <person name="Palmer J.M."/>
            <person name="Vanderwolf K.J."/>
            <person name="Schmidt K.Z."/>
            <person name="Verant M.L."/>
            <person name="Weller T.J."/>
            <person name="Blehert D.S."/>
        </authorList>
    </citation>
    <scope>NUCLEOTIDE SEQUENCE [LARGE SCALE GENOMIC DNA]</scope>
    <source>
        <strain evidence="7 8">NWHC:44797-103</strain>
    </source>
</reference>
<dbReference type="Pfam" id="PF03109">
    <property type="entry name" value="ABC1"/>
    <property type="match status" value="1"/>
</dbReference>
<dbReference type="InterPro" id="IPR051409">
    <property type="entry name" value="Atypical_kinase_ADCK"/>
</dbReference>